<name>M5IL88_9BACT</name>
<evidence type="ECO:0000259" key="3">
    <source>
        <dbReference type="Pfam" id="PF13099"/>
    </source>
</evidence>
<dbReference type="OrthoDB" id="9128717at2"/>
<evidence type="ECO:0000313" key="4">
    <source>
        <dbReference type="EMBL" id="EKU11915.1"/>
    </source>
</evidence>
<feature type="domain" description="Ubiquinol-cytochrome c chaperone" evidence="2">
    <location>
        <begin position="64"/>
        <end position="222"/>
    </location>
</feature>
<dbReference type="AlphaFoldDB" id="M5IL88"/>
<comment type="similarity">
    <text evidence="1">Belongs to the UPF0174 family.</text>
</comment>
<sequence>MAYRYDEDLEFLRDVKSSDLNDLVDVLTKDKDGEKRITEYLTTNDLYKQYYPDHKKYIHIILNEIQTFGGNSFANAFRGGGVMYREILCDVCNKLKVNYNKKSSTETIETNLFMKILEDAWKEMSDEDKKALMAELKIPTMDLTKQGGILAFRQILRMGGFKTYQLAQIVVQAVWKFLFGHGLRGPVVAGWLKFLMGPVGFVVAGIWTTIDLAGPAYRVTVPVVLQVAFLRQRSKLSEEEKKEFEE</sequence>
<proteinExistence type="inferred from homology"/>
<dbReference type="PATRIC" id="fig|1244083.3.peg.613"/>
<dbReference type="Pfam" id="PF03981">
    <property type="entry name" value="Ubiq_cyt_C_chap"/>
    <property type="match status" value="1"/>
</dbReference>
<dbReference type="RefSeq" id="WP_009493552.1">
    <property type="nucleotide sequence ID" value="NZ_AMZQ01000002.1"/>
</dbReference>
<dbReference type="Proteomes" id="UP000011939">
    <property type="component" value="Unassembled WGS sequence"/>
</dbReference>
<evidence type="ECO:0000313" key="5">
    <source>
        <dbReference type="Proteomes" id="UP000011939"/>
    </source>
</evidence>
<feature type="domain" description="DUF3944" evidence="3">
    <location>
        <begin position="3"/>
        <end position="36"/>
    </location>
</feature>
<protein>
    <submittedName>
        <fullName evidence="4">Uncharacterized protein</fullName>
    </submittedName>
</protein>
<dbReference type="STRING" id="1244083.CSUNSWCD_1239"/>
<dbReference type="eggNOG" id="COG4735">
    <property type="taxonomic scope" value="Bacteria"/>
</dbReference>
<reference evidence="4 5" key="1">
    <citation type="journal article" date="2013" name="Genome Announc.">
        <title>Genome Sequence of Campylobacter showae UNSWCD, Isolated from a Patient with Crohn's Disease.</title>
        <authorList>
            <person name="Tay A.P."/>
            <person name="Kaakoush N.O."/>
            <person name="Deshpande N.P."/>
            <person name="Chen Z."/>
            <person name="Mitchell H."/>
            <person name="Wilkins M.R."/>
        </authorList>
    </citation>
    <scope>NUCLEOTIDE SEQUENCE [LARGE SCALE GENOMIC DNA]</scope>
    <source>
        <strain evidence="4 5">CSUNSWCD</strain>
    </source>
</reference>
<gene>
    <name evidence="4" type="ORF">CSUNSWCD_1239</name>
</gene>
<evidence type="ECO:0000259" key="2">
    <source>
        <dbReference type="Pfam" id="PF03981"/>
    </source>
</evidence>
<dbReference type="InterPro" id="IPR021150">
    <property type="entry name" value="Ubiq_cyt_c_chap"/>
</dbReference>
<dbReference type="EMBL" id="AMZQ01000002">
    <property type="protein sequence ID" value="EKU11915.1"/>
    <property type="molecule type" value="Genomic_DNA"/>
</dbReference>
<evidence type="ECO:0000256" key="1">
    <source>
        <dbReference type="ARBA" id="ARBA00006436"/>
    </source>
</evidence>
<organism evidence="4 5">
    <name type="scientific">Campylobacter showae CSUNSWCD</name>
    <dbReference type="NCBI Taxonomy" id="1244083"/>
    <lineage>
        <taxon>Bacteria</taxon>
        <taxon>Pseudomonadati</taxon>
        <taxon>Campylobacterota</taxon>
        <taxon>Epsilonproteobacteria</taxon>
        <taxon>Campylobacterales</taxon>
        <taxon>Campylobacteraceae</taxon>
        <taxon>Campylobacter</taxon>
    </lineage>
</organism>
<comment type="caution">
    <text evidence="4">The sequence shown here is derived from an EMBL/GenBank/DDBJ whole genome shotgun (WGS) entry which is preliminary data.</text>
</comment>
<dbReference type="InterPro" id="IPR025217">
    <property type="entry name" value="DUF3944"/>
</dbReference>
<accession>M5IL88</accession>
<dbReference type="Pfam" id="PF13099">
    <property type="entry name" value="DUF3944"/>
    <property type="match status" value="1"/>
</dbReference>